<sequence>MRVFLVGDSIRMNSERHVRALLPDGVSLLSPSVNCESSRQVAAGIEEWAPATPKDLVHINCGLHDLRHDPGLDRPVCTLTEYERNLDSIFGFLFSRGARVIWATSTPFLEQVHNSHKQSRRFLRHLIEYNDASRTLAARYGFTINDLHAKLSDADLGELLLPDGLHFNTQGNKLVGALIAASINAELARC</sequence>
<reference evidence="2" key="1">
    <citation type="journal article" date="2014" name="Int. J. Syst. Evol. Microbiol.">
        <title>Complete genome sequence of Corynebacterium casei LMG S-19264T (=DSM 44701T), isolated from a smear-ripened cheese.</title>
        <authorList>
            <consortium name="US DOE Joint Genome Institute (JGI-PGF)"/>
            <person name="Walter F."/>
            <person name="Albersmeier A."/>
            <person name="Kalinowski J."/>
            <person name="Ruckert C."/>
        </authorList>
    </citation>
    <scope>NUCLEOTIDE SEQUENCE</scope>
    <source>
        <strain evidence="2">KCTC 32020</strain>
    </source>
</reference>
<dbReference type="Pfam" id="PF13472">
    <property type="entry name" value="Lipase_GDSL_2"/>
    <property type="match status" value="1"/>
</dbReference>
<dbReference type="Gene3D" id="3.40.50.1110">
    <property type="entry name" value="SGNH hydrolase"/>
    <property type="match status" value="1"/>
</dbReference>
<evidence type="ECO:0000259" key="1">
    <source>
        <dbReference type="Pfam" id="PF13472"/>
    </source>
</evidence>
<dbReference type="SUPFAM" id="SSF52266">
    <property type="entry name" value="SGNH hydrolase"/>
    <property type="match status" value="1"/>
</dbReference>
<name>A0A918ZCY0_9GAMM</name>
<feature type="domain" description="SGNH hydrolase-type esterase" evidence="1">
    <location>
        <begin position="38"/>
        <end position="174"/>
    </location>
</feature>
<dbReference type="AlphaFoldDB" id="A0A918ZCY0"/>
<dbReference type="PANTHER" id="PTHR14209:SF19">
    <property type="entry name" value="ISOAMYL ACETATE-HYDROLYZING ESTERASE 1 HOMOLOG"/>
    <property type="match status" value="1"/>
</dbReference>
<proteinExistence type="predicted"/>
<keyword evidence="3" id="KW-1185">Reference proteome</keyword>
<dbReference type="Proteomes" id="UP000636453">
    <property type="component" value="Unassembled WGS sequence"/>
</dbReference>
<gene>
    <name evidence="2" type="ORF">GCM10007167_28140</name>
</gene>
<dbReference type="InterPro" id="IPR036514">
    <property type="entry name" value="SGNH_hydro_sf"/>
</dbReference>
<dbReference type="CDD" id="cd00229">
    <property type="entry name" value="SGNH_hydrolase"/>
    <property type="match status" value="1"/>
</dbReference>
<evidence type="ECO:0000313" key="3">
    <source>
        <dbReference type="Proteomes" id="UP000636453"/>
    </source>
</evidence>
<comment type="caution">
    <text evidence="2">The sequence shown here is derived from an EMBL/GenBank/DDBJ whole genome shotgun (WGS) entry which is preliminary data.</text>
</comment>
<dbReference type="PANTHER" id="PTHR14209">
    <property type="entry name" value="ISOAMYL ACETATE-HYDROLYZING ESTERASE 1"/>
    <property type="match status" value="1"/>
</dbReference>
<dbReference type="InterPro" id="IPR013830">
    <property type="entry name" value="SGNH_hydro"/>
</dbReference>
<dbReference type="GO" id="GO:0016788">
    <property type="term" value="F:hydrolase activity, acting on ester bonds"/>
    <property type="evidence" value="ECO:0007669"/>
    <property type="project" value="UniProtKB-ARBA"/>
</dbReference>
<evidence type="ECO:0000313" key="2">
    <source>
        <dbReference type="EMBL" id="GHE44930.1"/>
    </source>
</evidence>
<accession>A0A918ZCY0</accession>
<organism evidence="2 3">
    <name type="scientific">Vulcaniibacterium thermophilum</name>
    <dbReference type="NCBI Taxonomy" id="1169913"/>
    <lineage>
        <taxon>Bacteria</taxon>
        <taxon>Pseudomonadati</taxon>
        <taxon>Pseudomonadota</taxon>
        <taxon>Gammaproteobacteria</taxon>
        <taxon>Lysobacterales</taxon>
        <taxon>Lysobacteraceae</taxon>
        <taxon>Vulcaniibacterium</taxon>
    </lineage>
</organism>
<dbReference type="EMBL" id="BNCF01000027">
    <property type="protein sequence ID" value="GHE44930.1"/>
    <property type="molecule type" value="Genomic_DNA"/>
</dbReference>
<protein>
    <recommendedName>
        <fullName evidence="1">SGNH hydrolase-type esterase domain-containing protein</fullName>
    </recommendedName>
</protein>
<reference evidence="2" key="2">
    <citation type="submission" date="2020-09" db="EMBL/GenBank/DDBJ databases">
        <authorList>
            <person name="Sun Q."/>
            <person name="Kim S."/>
        </authorList>
    </citation>
    <scope>NUCLEOTIDE SEQUENCE</scope>
    <source>
        <strain evidence="2">KCTC 32020</strain>
    </source>
</reference>
<dbReference type="InterPro" id="IPR045136">
    <property type="entry name" value="Iah1-like"/>
</dbReference>